<evidence type="ECO:0000313" key="1">
    <source>
        <dbReference type="EMBL" id="MEI5907259.1"/>
    </source>
</evidence>
<name>A0ABU8HDI8_9BACI</name>
<comment type="caution">
    <text evidence="1">The sequence shown here is derived from an EMBL/GenBank/DDBJ whole genome shotgun (WGS) entry which is preliminary data.</text>
</comment>
<dbReference type="EMBL" id="JBBAXC010000006">
    <property type="protein sequence ID" value="MEI5907259.1"/>
    <property type="molecule type" value="Genomic_DNA"/>
</dbReference>
<proteinExistence type="predicted"/>
<evidence type="ECO:0000313" key="2">
    <source>
        <dbReference type="Proteomes" id="UP001312865"/>
    </source>
</evidence>
<reference evidence="1 2" key="1">
    <citation type="journal article" date="2018" name="J. Microbiol.">
        <title>Bacillus spongiae sp. nov., isolated from sponge of Jeju Island.</title>
        <authorList>
            <person name="Lee G.E."/>
            <person name="Im W.T."/>
            <person name="Park J.S."/>
        </authorList>
    </citation>
    <scope>NUCLEOTIDE SEQUENCE [LARGE SCALE GENOMIC DNA]</scope>
    <source>
        <strain evidence="1 2">135PIL107-10</strain>
    </source>
</reference>
<dbReference type="Proteomes" id="UP001312865">
    <property type="component" value="Unassembled WGS sequence"/>
</dbReference>
<accession>A0ABU8HDI8</accession>
<keyword evidence="2" id="KW-1185">Reference proteome</keyword>
<gene>
    <name evidence="1" type="ORF">WAK64_09335</name>
</gene>
<organism evidence="1 2">
    <name type="scientific">Bacillus spongiae</name>
    <dbReference type="NCBI Taxonomy" id="2683610"/>
    <lineage>
        <taxon>Bacteria</taxon>
        <taxon>Bacillati</taxon>
        <taxon>Bacillota</taxon>
        <taxon>Bacilli</taxon>
        <taxon>Bacillales</taxon>
        <taxon>Bacillaceae</taxon>
        <taxon>Bacillus</taxon>
    </lineage>
</organism>
<sequence>MMKNRFHCCATCIHFQANKTTRGMVYYCERLGYETKPTYVFNCWEPKEHVLLLMSKKGSDKK</sequence>
<protein>
    <submittedName>
        <fullName evidence="1">Uncharacterized protein</fullName>
    </submittedName>
</protein>